<evidence type="ECO:0000256" key="3">
    <source>
        <dbReference type="ARBA" id="ARBA00022692"/>
    </source>
</evidence>
<evidence type="ECO:0000256" key="1">
    <source>
        <dbReference type="ARBA" id="ARBA00004141"/>
    </source>
</evidence>
<dbReference type="Pfam" id="PF00003">
    <property type="entry name" value="7tm_3"/>
    <property type="match status" value="1"/>
</dbReference>
<evidence type="ECO:0000256" key="4">
    <source>
        <dbReference type="ARBA" id="ARBA00022989"/>
    </source>
</evidence>
<keyword evidence="3 6" id="KW-0812">Transmembrane</keyword>
<keyword evidence="4 6" id="KW-1133">Transmembrane helix</keyword>
<accession>A0A8J6F7Q9</accession>
<dbReference type="GO" id="GO:0070062">
    <property type="term" value="C:extracellular exosome"/>
    <property type="evidence" value="ECO:0007669"/>
    <property type="project" value="TreeGrafter"/>
</dbReference>
<evidence type="ECO:0000256" key="2">
    <source>
        <dbReference type="ARBA" id="ARBA00007242"/>
    </source>
</evidence>
<feature type="transmembrane region" description="Helical" evidence="6">
    <location>
        <begin position="64"/>
        <end position="84"/>
    </location>
</feature>
<dbReference type="PANTHER" id="PTHR14511">
    <property type="entry name" value="G PROTEIN COUPLED RECEPTOR, CLASS C, GROUP 5"/>
    <property type="match status" value="1"/>
</dbReference>
<proteinExistence type="inferred from homology"/>
<dbReference type="OrthoDB" id="9880600at2759"/>
<evidence type="ECO:0000259" key="7">
    <source>
        <dbReference type="Pfam" id="PF00003"/>
    </source>
</evidence>
<feature type="domain" description="G-protein coupled receptors family 3 profile" evidence="7">
    <location>
        <begin position="16"/>
        <end position="150"/>
    </location>
</feature>
<dbReference type="PANTHER" id="PTHR14511:SF19">
    <property type="entry name" value="G-PROTEIN COUPLED RECEPTOR FAMILY C GROUP 5 MEMBER C ISOFORM X1"/>
    <property type="match status" value="1"/>
</dbReference>
<dbReference type="Proteomes" id="UP000770717">
    <property type="component" value="Unassembled WGS sequence"/>
</dbReference>
<feature type="transmembrane region" description="Helical" evidence="6">
    <location>
        <begin position="129"/>
        <end position="148"/>
    </location>
</feature>
<feature type="transmembrane region" description="Helical" evidence="6">
    <location>
        <begin position="96"/>
        <end position="117"/>
    </location>
</feature>
<dbReference type="EMBL" id="WNTK01000006">
    <property type="protein sequence ID" value="KAG9481619.1"/>
    <property type="molecule type" value="Genomic_DNA"/>
</dbReference>
<feature type="transmembrane region" description="Helical" evidence="6">
    <location>
        <begin position="12"/>
        <end position="36"/>
    </location>
</feature>
<comment type="caution">
    <text evidence="8">The sequence shown here is derived from an EMBL/GenBank/DDBJ whole genome shotgun (WGS) entry which is preliminary data.</text>
</comment>
<sequence>MHQLPLTLGPGGCLVFLLAIGLFLVEAVINVEWLLITNVRQTVHDTGPFISPCNITNQDFVTALVYVMFLIVASLVIPCPVLCGHYLQWKRHGRHIVLTTFFSLLIWVAWIVMYLYGNEKLGHSSWDDPVLAIALASNAWVFVLFYIIPQLMEMTRSGYKYEDDTFNILKRHSDTTQSIVMENRAFSMDNQDAEMVNSRHEQDKPVSPYSNYPGLYPTLHLSPADMETVSHIPVHLPRISMEPWRYHL</sequence>
<evidence type="ECO:0000256" key="5">
    <source>
        <dbReference type="ARBA" id="ARBA00023136"/>
    </source>
</evidence>
<evidence type="ECO:0000313" key="9">
    <source>
        <dbReference type="Proteomes" id="UP000770717"/>
    </source>
</evidence>
<dbReference type="GO" id="GO:0005886">
    <property type="term" value="C:plasma membrane"/>
    <property type="evidence" value="ECO:0007669"/>
    <property type="project" value="TreeGrafter"/>
</dbReference>
<organism evidence="8 9">
    <name type="scientific">Eleutherodactylus coqui</name>
    <name type="common">Puerto Rican coqui</name>
    <dbReference type="NCBI Taxonomy" id="57060"/>
    <lineage>
        <taxon>Eukaryota</taxon>
        <taxon>Metazoa</taxon>
        <taxon>Chordata</taxon>
        <taxon>Craniata</taxon>
        <taxon>Vertebrata</taxon>
        <taxon>Euteleostomi</taxon>
        <taxon>Amphibia</taxon>
        <taxon>Batrachia</taxon>
        <taxon>Anura</taxon>
        <taxon>Neobatrachia</taxon>
        <taxon>Hyloidea</taxon>
        <taxon>Eleutherodactylidae</taxon>
        <taxon>Eleutherodactylinae</taxon>
        <taxon>Eleutherodactylus</taxon>
        <taxon>Eleutherodactylus</taxon>
    </lineage>
</organism>
<name>A0A8J6F7Q9_ELECQ</name>
<reference evidence="8" key="1">
    <citation type="thesis" date="2020" institute="ProQuest LLC" country="789 East Eisenhower Parkway, Ann Arbor, MI, USA">
        <title>Comparative Genomics and Chromosome Evolution.</title>
        <authorList>
            <person name="Mudd A.B."/>
        </authorList>
    </citation>
    <scope>NUCLEOTIDE SEQUENCE</scope>
    <source>
        <strain evidence="8">HN-11 Male</strain>
        <tissue evidence="8">Kidney and liver</tissue>
    </source>
</reference>
<dbReference type="GO" id="GO:0004930">
    <property type="term" value="F:G protein-coupled receptor activity"/>
    <property type="evidence" value="ECO:0007669"/>
    <property type="project" value="InterPro"/>
</dbReference>
<dbReference type="GO" id="GO:0030295">
    <property type="term" value="F:protein kinase activator activity"/>
    <property type="evidence" value="ECO:0007669"/>
    <property type="project" value="TreeGrafter"/>
</dbReference>
<dbReference type="InterPro" id="IPR051753">
    <property type="entry name" value="RA-inducible_GPCR3"/>
</dbReference>
<keyword evidence="5 6" id="KW-0472">Membrane</keyword>
<comment type="subcellular location">
    <subcellularLocation>
        <location evidence="1">Membrane</location>
        <topology evidence="1">Multi-pass membrane protein</topology>
    </subcellularLocation>
</comment>
<evidence type="ECO:0000256" key="6">
    <source>
        <dbReference type="SAM" id="Phobius"/>
    </source>
</evidence>
<gene>
    <name evidence="8" type="ORF">GDO78_010715</name>
</gene>
<comment type="similarity">
    <text evidence="2">Belongs to the G-protein coupled receptor 3 family.</text>
</comment>
<evidence type="ECO:0000313" key="8">
    <source>
        <dbReference type="EMBL" id="KAG9481619.1"/>
    </source>
</evidence>
<dbReference type="AlphaFoldDB" id="A0A8J6F7Q9"/>
<protein>
    <recommendedName>
        <fullName evidence="7">G-protein coupled receptors family 3 profile domain-containing protein</fullName>
    </recommendedName>
</protein>
<dbReference type="GO" id="GO:0043235">
    <property type="term" value="C:receptor complex"/>
    <property type="evidence" value="ECO:0007669"/>
    <property type="project" value="TreeGrafter"/>
</dbReference>
<dbReference type="InterPro" id="IPR017978">
    <property type="entry name" value="GPCR_3_C"/>
</dbReference>
<keyword evidence="9" id="KW-1185">Reference proteome</keyword>